<dbReference type="EMBL" id="CAJOBB010001168">
    <property type="protein sequence ID" value="CAF3819272.1"/>
    <property type="molecule type" value="Genomic_DNA"/>
</dbReference>
<feature type="compositionally biased region" description="Polar residues" evidence="1">
    <location>
        <begin position="41"/>
        <end position="52"/>
    </location>
</feature>
<gene>
    <name evidence="2" type="ORF">KXQ929_LOCUS18127</name>
</gene>
<proteinExistence type="predicted"/>
<sequence length="160" mass="17899">MNGASSKTAPIYSTCSNEKKKGTPILYNVSNKLDGIDGNSEHSNTGVQVVSSQKRKREESSDLILDENNTDELIRIKKKCLDLEKRVEVLESALMPYSDHLNMVENMFDGIVEDTNHDRVVVNDDKKMSDSNNELNISSEILSELKQDSSTTTARAIVKY</sequence>
<organism evidence="2 3">
    <name type="scientific">Adineta steineri</name>
    <dbReference type="NCBI Taxonomy" id="433720"/>
    <lineage>
        <taxon>Eukaryota</taxon>
        <taxon>Metazoa</taxon>
        <taxon>Spiralia</taxon>
        <taxon>Gnathifera</taxon>
        <taxon>Rotifera</taxon>
        <taxon>Eurotatoria</taxon>
        <taxon>Bdelloidea</taxon>
        <taxon>Adinetida</taxon>
        <taxon>Adinetidae</taxon>
        <taxon>Adineta</taxon>
    </lineage>
</organism>
<name>A0A819CG14_9BILA</name>
<dbReference type="AlphaFoldDB" id="A0A819CG14"/>
<reference evidence="2" key="1">
    <citation type="submission" date="2021-02" db="EMBL/GenBank/DDBJ databases">
        <authorList>
            <person name="Nowell W R."/>
        </authorList>
    </citation>
    <scope>NUCLEOTIDE SEQUENCE</scope>
</reference>
<evidence type="ECO:0000313" key="3">
    <source>
        <dbReference type="Proteomes" id="UP000663868"/>
    </source>
</evidence>
<feature type="region of interest" description="Disordered" evidence="1">
    <location>
        <begin position="35"/>
        <end position="61"/>
    </location>
</feature>
<comment type="caution">
    <text evidence="2">The sequence shown here is derived from an EMBL/GenBank/DDBJ whole genome shotgun (WGS) entry which is preliminary data.</text>
</comment>
<accession>A0A819CG14</accession>
<evidence type="ECO:0000313" key="2">
    <source>
        <dbReference type="EMBL" id="CAF3819272.1"/>
    </source>
</evidence>
<protein>
    <submittedName>
        <fullName evidence="2">Uncharacterized protein</fullName>
    </submittedName>
</protein>
<dbReference type="Proteomes" id="UP000663868">
    <property type="component" value="Unassembled WGS sequence"/>
</dbReference>
<feature type="compositionally biased region" description="Polar residues" evidence="1">
    <location>
        <begin position="1"/>
        <end position="16"/>
    </location>
</feature>
<feature type="region of interest" description="Disordered" evidence="1">
    <location>
        <begin position="1"/>
        <end position="22"/>
    </location>
</feature>
<evidence type="ECO:0000256" key="1">
    <source>
        <dbReference type="SAM" id="MobiDB-lite"/>
    </source>
</evidence>